<gene>
    <name evidence="1" type="ORF">PROQFM164_S02g001810</name>
</gene>
<dbReference type="Proteomes" id="UP000030686">
    <property type="component" value="Unassembled WGS sequence"/>
</dbReference>
<sequence length="102" mass="11216">MTCFVLSLSTPGAKDSLLSTDLPLSASSCAADLSRDAQQEPIERAGGIAHGFRLQAATIHLTRIFNMFWSGIKRLWLVMGAGMTERAAYYTSVELQLKEHRT</sequence>
<proteinExistence type="predicted"/>
<evidence type="ECO:0000313" key="2">
    <source>
        <dbReference type="Proteomes" id="UP000030686"/>
    </source>
</evidence>
<protein>
    <submittedName>
        <fullName evidence="1">Genomic scaffold, ProqFM164S02</fullName>
    </submittedName>
</protein>
<dbReference type="EMBL" id="HG792016">
    <property type="protein sequence ID" value="CDM31659.1"/>
    <property type="molecule type" value="Genomic_DNA"/>
</dbReference>
<evidence type="ECO:0000313" key="1">
    <source>
        <dbReference type="EMBL" id="CDM31659.1"/>
    </source>
</evidence>
<accession>W6QBY1</accession>
<name>W6QBY1_PENRF</name>
<dbReference type="AlphaFoldDB" id="W6QBY1"/>
<organism evidence="1 2">
    <name type="scientific">Penicillium roqueforti (strain FM164)</name>
    <dbReference type="NCBI Taxonomy" id="1365484"/>
    <lineage>
        <taxon>Eukaryota</taxon>
        <taxon>Fungi</taxon>
        <taxon>Dikarya</taxon>
        <taxon>Ascomycota</taxon>
        <taxon>Pezizomycotina</taxon>
        <taxon>Eurotiomycetes</taxon>
        <taxon>Eurotiomycetidae</taxon>
        <taxon>Eurotiales</taxon>
        <taxon>Aspergillaceae</taxon>
        <taxon>Penicillium</taxon>
    </lineage>
</organism>
<keyword evidence="2" id="KW-1185">Reference proteome</keyword>
<reference evidence="1" key="1">
    <citation type="journal article" date="2014" name="Nat. Commun.">
        <title>Multiple recent horizontal transfers of a large genomic region in cheese making fungi.</title>
        <authorList>
            <person name="Cheeseman K."/>
            <person name="Ropars J."/>
            <person name="Renault P."/>
            <person name="Dupont J."/>
            <person name="Gouzy J."/>
            <person name="Branca A."/>
            <person name="Abraham A.L."/>
            <person name="Ceppi M."/>
            <person name="Conseiller E."/>
            <person name="Debuchy R."/>
            <person name="Malagnac F."/>
            <person name="Goarin A."/>
            <person name="Silar P."/>
            <person name="Lacoste S."/>
            <person name="Sallet E."/>
            <person name="Bensimon A."/>
            <person name="Giraud T."/>
            <person name="Brygoo Y."/>
        </authorList>
    </citation>
    <scope>NUCLEOTIDE SEQUENCE [LARGE SCALE GENOMIC DNA]</scope>
    <source>
        <strain evidence="1">FM164</strain>
    </source>
</reference>